<evidence type="ECO:0000256" key="7">
    <source>
        <dbReference type="SAM" id="MobiDB-lite"/>
    </source>
</evidence>
<name>A0ABV3PFE1_9HYPH</name>
<feature type="transmembrane region" description="Helical" evidence="8">
    <location>
        <begin position="121"/>
        <end position="141"/>
    </location>
</feature>
<feature type="transmembrane region" description="Helical" evidence="8">
    <location>
        <begin position="351"/>
        <end position="371"/>
    </location>
</feature>
<keyword evidence="3" id="KW-0813">Transport</keyword>
<accession>A0ABV3PFE1</accession>
<feature type="transmembrane region" description="Helical" evidence="8">
    <location>
        <begin position="300"/>
        <end position="318"/>
    </location>
</feature>
<proteinExistence type="inferred from homology"/>
<dbReference type="PANTHER" id="PTHR12778:SF10">
    <property type="entry name" value="MAJOR FACILITATOR SUPERFAMILY DOMAIN-CONTAINING PROTEIN 3"/>
    <property type="match status" value="1"/>
</dbReference>
<evidence type="ECO:0000313" key="9">
    <source>
        <dbReference type="EMBL" id="MEW9304330.1"/>
    </source>
</evidence>
<dbReference type="InterPro" id="IPR036259">
    <property type="entry name" value="MFS_trans_sf"/>
</dbReference>
<comment type="similarity">
    <text evidence="2">Belongs to the major facilitator superfamily.</text>
</comment>
<dbReference type="EMBL" id="JBFNQD010000001">
    <property type="protein sequence ID" value="MEW9304330.1"/>
    <property type="molecule type" value="Genomic_DNA"/>
</dbReference>
<feature type="transmembrane region" description="Helical" evidence="8">
    <location>
        <begin position="58"/>
        <end position="78"/>
    </location>
</feature>
<feature type="transmembrane region" description="Helical" evidence="8">
    <location>
        <begin position="257"/>
        <end position="280"/>
    </location>
</feature>
<feature type="transmembrane region" description="Helical" evidence="8">
    <location>
        <begin position="90"/>
        <end position="109"/>
    </location>
</feature>
<feature type="transmembrane region" description="Helical" evidence="8">
    <location>
        <begin position="417"/>
        <end position="437"/>
    </location>
</feature>
<gene>
    <name evidence="9" type="ORF">ABXS05_02190</name>
</gene>
<evidence type="ECO:0000256" key="6">
    <source>
        <dbReference type="ARBA" id="ARBA00023136"/>
    </source>
</evidence>
<keyword evidence="6 8" id="KW-0472">Membrane</keyword>
<feature type="region of interest" description="Disordered" evidence="7">
    <location>
        <begin position="442"/>
        <end position="464"/>
    </location>
</feature>
<evidence type="ECO:0000313" key="10">
    <source>
        <dbReference type="Proteomes" id="UP001555786"/>
    </source>
</evidence>
<comment type="subcellular location">
    <subcellularLocation>
        <location evidence="1">Membrane</location>
        <topology evidence="1">Multi-pass membrane protein</topology>
    </subcellularLocation>
</comment>
<dbReference type="RefSeq" id="WP_367622748.1">
    <property type="nucleotide sequence ID" value="NZ_JBFNQD010000001.1"/>
</dbReference>
<protein>
    <submittedName>
        <fullName evidence="9">MFS transporter</fullName>
    </submittedName>
</protein>
<keyword evidence="4 8" id="KW-0812">Transmembrane</keyword>
<dbReference type="InterPro" id="IPR011701">
    <property type="entry name" value="MFS"/>
</dbReference>
<dbReference type="PANTHER" id="PTHR12778">
    <property type="entry name" value="SOLUTE CARRIER FAMILY 33 ACETYL-COA TRANSPORTER -RELATED"/>
    <property type="match status" value="1"/>
</dbReference>
<keyword evidence="5 8" id="KW-1133">Transmembrane helix</keyword>
<feature type="transmembrane region" description="Helical" evidence="8">
    <location>
        <begin position="20"/>
        <end position="38"/>
    </location>
</feature>
<dbReference type="Gene3D" id="1.20.1250.20">
    <property type="entry name" value="MFS general substrate transporter like domains"/>
    <property type="match status" value="2"/>
</dbReference>
<dbReference type="Pfam" id="PF07690">
    <property type="entry name" value="MFS_1"/>
    <property type="match status" value="1"/>
</dbReference>
<dbReference type="Proteomes" id="UP001555786">
    <property type="component" value="Unassembled WGS sequence"/>
</dbReference>
<feature type="transmembrane region" description="Helical" evidence="8">
    <location>
        <begin position="183"/>
        <end position="203"/>
    </location>
</feature>
<evidence type="ECO:0000256" key="8">
    <source>
        <dbReference type="SAM" id="Phobius"/>
    </source>
</evidence>
<evidence type="ECO:0000256" key="4">
    <source>
        <dbReference type="ARBA" id="ARBA00022692"/>
    </source>
</evidence>
<feature type="transmembrane region" description="Helical" evidence="8">
    <location>
        <begin position="153"/>
        <end position="177"/>
    </location>
</feature>
<dbReference type="NCBIfam" id="TIGR00901">
    <property type="entry name" value="2A0125"/>
    <property type="match status" value="1"/>
</dbReference>
<evidence type="ECO:0000256" key="5">
    <source>
        <dbReference type="ARBA" id="ARBA00022989"/>
    </source>
</evidence>
<keyword evidence="10" id="KW-1185">Reference proteome</keyword>
<dbReference type="InterPro" id="IPR004752">
    <property type="entry name" value="AmpG_permease/AT-1"/>
</dbReference>
<sequence length="464" mass="50064">MIPGQKFLTLLRDIAADKRLAFMLLLGFSSGLPFLLVFSTQSARLREVGITRTDIGLMFYATLFYSIKFLWAPLLERFDPPVLGRMMGRWRGWLLITQMGVILGLFGLAGSNPASSLGMTIFWTTVTAFFAASQDVVIDGWRINVIPRDRQGIMLAVSQLGYRVGILCAGAGALYLAEYFDWQAAYGAMAALMLVGILAALLAPDPPPAAEKETLEGKLVSVFDDGKPASPQRASNWPDWLIAYKEALSDLFLRRGWILLPIMLLIALYRLPDFLAGVMSNPLYIDLGFSKAEIANISKIYGFAIGLTAPFVGGFCIWRFGLMPSLLFGGIAAATSHLSMALLAAKGADSTYLALAVSVESFAGGFAGTALMAYMSSLTSPAFAASQYALLSSLYALPGKLLAGMSGKMVDLFGYPVFFSATSTIGLPVAILCLIVWRSADKEAPARPEEEREEASLAGEGGRR</sequence>
<evidence type="ECO:0000256" key="1">
    <source>
        <dbReference type="ARBA" id="ARBA00004141"/>
    </source>
</evidence>
<organism evidence="9 10">
    <name type="scientific">Labrys neptuniae</name>
    <dbReference type="NCBI Taxonomy" id="376174"/>
    <lineage>
        <taxon>Bacteria</taxon>
        <taxon>Pseudomonadati</taxon>
        <taxon>Pseudomonadota</taxon>
        <taxon>Alphaproteobacteria</taxon>
        <taxon>Hyphomicrobiales</taxon>
        <taxon>Xanthobacteraceae</taxon>
        <taxon>Labrys</taxon>
    </lineage>
</organism>
<evidence type="ECO:0000256" key="2">
    <source>
        <dbReference type="ARBA" id="ARBA00008335"/>
    </source>
</evidence>
<dbReference type="SUPFAM" id="SSF103473">
    <property type="entry name" value="MFS general substrate transporter"/>
    <property type="match status" value="1"/>
</dbReference>
<evidence type="ECO:0000256" key="3">
    <source>
        <dbReference type="ARBA" id="ARBA00022448"/>
    </source>
</evidence>
<comment type="caution">
    <text evidence="9">The sequence shown here is derived from an EMBL/GenBank/DDBJ whole genome shotgun (WGS) entry which is preliminary data.</text>
</comment>
<reference evidence="9 10" key="1">
    <citation type="submission" date="2024-07" db="EMBL/GenBank/DDBJ databases">
        <title>Description of Labrys sedimenti sp. nov., isolated from a diclofenac-degrading enrichment culture.</title>
        <authorList>
            <person name="Tancsics A."/>
            <person name="Csepanyi A."/>
        </authorList>
    </citation>
    <scope>NUCLEOTIDE SEQUENCE [LARGE SCALE GENOMIC DNA]</scope>
    <source>
        <strain evidence="9 10">LMG 23578</strain>
    </source>
</reference>
<feature type="transmembrane region" description="Helical" evidence="8">
    <location>
        <begin position="325"/>
        <end position="345"/>
    </location>
</feature>